<dbReference type="InterPro" id="IPR050249">
    <property type="entry name" value="Pseudomonas-type_ThrB"/>
</dbReference>
<comment type="similarity">
    <text evidence="1">Belongs to the pseudomonas-type ThrB family.</text>
</comment>
<dbReference type="Gene3D" id="3.90.1200.10">
    <property type="match status" value="1"/>
</dbReference>
<evidence type="ECO:0000256" key="1">
    <source>
        <dbReference type="ARBA" id="ARBA00038240"/>
    </source>
</evidence>
<accession>A0ABV6G8K1</accession>
<dbReference type="Proteomes" id="UP001589814">
    <property type="component" value="Unassembled WGS sequence"/>
</dbReference>
<dbReference type="Pfam" id="PF01636">
    <property type="entry name" value="APH"/>
    <property type="match status" value="1"/>
</dbReference>
<gene>
    <name evidence="3" type="ORF">ACFFHW_17790</name>
</gene>
<dbReference type="InterPro" id="IPR011009">
    <property type="entry name" value="Kinase-like_dom_sf"/>
</dbReference>
<evidence type="ECO:0000313" key="3">
    <source>
        <dbReference type="EMBL" id="MFC0269818.1"/>
    </source>
</evidence>
<comment type="caution">
    <text evidence="3">The sequence shown here is derived from an EMBL/GenBank/DDBJ whole genome shotgun (WGS) entry which is preliminary data.</text>
</comment>
<protein>
    <submittedName>
        <fullName evidence="3">Phosphotransferase enzyme family protein</fullName>
    </submittedName>
</protein>
<sequence>MAGLYDDEMMAALEHGVHEAKAQWGLSAEASIRLLTVSENATFLATPPGEGRSLVLRVHRPGYHTYSEIASELAWIEALRTREVITTPAPIACTDGNYIATFRMAGETRPIVAFEFMHGVEPSTNDRLHEGFRQLGSISARLHQHARQWQRPPHFTRKIWNFETTLGVAPHWGDWRVTAGMAQSTRATLESTCEVIRSRLAAYGTDPERFGLIHADLRLANLLMQDERLAVIDFDDCGFGWFGYDFAAAVSFFEDDPIVSELLSAWVSGYRRVASLAEADEAMLSTFVMLRRLLLTAWLASHSETPTAQETGASYIDGTLALAERFLTDNYFLSRH</sequence>
<evidence type="ECO:0000313" key="4">
    <source>
        <dbReference type="Proteomes" id="UP001589814"/>
    </source>
</evidence>
<dbReference type="PANTHER" id="PTHR21064:SF6">
    <property type="entry name" value="AMINOGLYCOSIDE PHOSPHOTRANSFERASE DOMAIN-CONTAINING PROTEIN"/>
    <property type="match status" value="1"/>
</dbReference>
<dbReference type="InterPro" id="IPR002575">
    <property type="entry name" value="Aminoglycoside_PTrfase"/>
</dbReference>
<reference evidence="3 4" key="1">
    <citation type="submission" date="2024-09" db="EMBL/GenBank/DDBJ databases">
        <authorList>
            <person name="Sun Q."/>
            <person name="Mori K."/>
        </authorList>
    </citation>
    <scope>NUCLEOTIDE SEQUENCE [LARGE SCALE GENOMIC DNA]</scope>
    <source>
        <strain evidence="3 4">CCM 7415</strain>
    </source>
</reference>
<dbReference type="RefSeq" id="WP_019953059.1">
    <property type="nucleotide sequence ID" value="NZ_JBHLVX010000068.1"/>
</dbReference>
<evidence type="ECO:0000259" key="2">
    <source>
        <dbReference type="Pfam" id="PF01636"/>
    </source>
</evidence>
<dbReference type="SUPFAM" id="SSF56112">
    <property type="entry name" value="Protein kinase-like (PK-like)"/>
    <property type="match status" value="1"/>
</dbReference>
<dbReference type="PANTHER" id="PTHR21064">
    <property type="entry name" value="AMINOGLYCOSIDE PHOSPHOTRANSFERASE DOMAIN-CONTAINING PROTEIN-RELATED"/>
    <property type="match status" value="1"/>
</dbReference>
<keyword evidence="4" id="KW-1185">Reference proteome</keyword>
<organism evidence="3 4">
    <name type="scientific">Kushneria aurantia</name>
    <dbReference type="NCBI Taxonomy" id="504092"/>
    <lineage>
        <taxon>Bacteria</taxon>
        <taxon>Pseudomonadati</taxon>
        <taxon>Pseudomonadota</taxon>
        <taxon>Gammaproteobacteria</taxon>
        <taxon>Oceanospirillales</taxon>
        <taxon>Halomonadaceae</taxon>
        <taxon>Kushneria</taxon>
    </lineage>
</organism>
<feature type="domain" description="Aminoglycoside phosphotransferase" evidence="2">
    <location>
        <begin position="39"/>
        <end position="274"/>
    </location>
</feature>
<name>A0ABV6G8K1_9GAMM</name>
<proteinExistence type="inferred from homology"/>
<dbReference type="EMBL" id="JBHLVX010000068">
    <property type="protein sequence ID" value="MFC0269818.1"/>
    <property type="molecule type" value="Genomic_DNA"/>
</dbReference>